<protein>
    <recommendedName>
        <fullName evidence="2">UDP-N-acetylmuramoyl-L-alanyl-D-glutamate--2,6-diaminopimelate ligase</fullName>
        <ecNumber evidence="2">6.3.2.13</ecNumber>
    </recommendedName>
    <alternativeName>
        <fullName evidence="2">Meso-A2pm-adding enzyme</fullName>
    </alternativeName>
    <alternativeName>
        <fullName evidence="2">Meso-diaminopimelate-adding enzyme</fullName>
    </alternativeName>
    <alternativeName>
        <fullName evidence="2">UDP-MurNAc-L-Ala-D-Glu:meso-diaminopimelate ligase</fullName>
    </alternativeName>
    <alternativeName>
        <fullName evidence="2">UDP-MurNAc-tripeptide synthetase</fullName>
    </alternativeName>
    <alternativeName>
        <fullName evidence="2">UDP-N-acetylmuramyl-tripeptide synthetase</fullName>
    </alternativeName>
</protein>
<dbReference type="NCBIfam" id="NF001126">
    <property type="entry name" value="PRK00139.1-4"/>
    <property type="match status" value="1"/>
</dbReference>
<dbReference type="Gene3D" id="3.90.190.20">
    <property type="entry name" value="Mur ligase, C-terminal domain"/>
    <property type="match status" value="1"/>
</dbReference>
<name>A0ABS2WNV8_9BACT</name>
<keyword evidence="2 6" id="KW-0436">Ligase</keyword>
<reference evidence="6" key="2">
    <citation type="submission" date="2021-02" db="EMBL/GenBank/DDBJ databases">
        <authorList>
            <person name="Merkel A.Y."/>
        </authorList>
    </citation>
    <scope>NUCLEOTIDE SEQUENCE</scope>
    <source>
        <strain evidence="6">T05b</strain>
    </source>
</reference>
<dbReference type="SUPFAM" id="SSF53623">
    <property type="entry name" value="MurD-like peptide ligases, catalytic domain"/>
    <property type="match status" value="1"/>
</dbReference>
<dbReference type="Gene3D" id="3.40.1190.10">
    <property type="entry name" value="Mur-like, catalytic domain"/>
    <property type="match status" value="1"/>
</dbReference>
<feature type="short sequence motif" description="Meso-diaminopimelate recognition motif" evidence="2">
    <location>
        <begin position="352"/>
        <end position="355"/>
    </location>
</feature>
<feature type="binding site" evidence="2">
    <location>
        <begin position="70"/>
        <end position="76"/>
    </location>
    <ligand>
        <name>ATP</name>
        <dbReference type="ChEBI" id="CHEBI:30616"/>
    </ligand>
</feature>
<feature type="binding site" evidence="2">
    <location>
        <begin position="352"/>
        <end position="355"/>
    </location>
    <ligand>
        <name>meso-2,6-diaminopimelate</name>
        <dbReference type="ChEBI" id="CHEBI:57791"/>
    </ligand>
</feature>
<feature type="binding site" evidence="2">
    <location>
        <position position="146"/>
    </location>
    <ligand>
        <name>UDP-N-acetyl-alpha-D-muramoyl-L-alanyl-D-glutamate</name>
        <dbReference type="ChEBI" id="CHEBI:83900"/>
    </ligand>
</feature>
<dbReference type="Proteomes" id="UP000703590">
    <property type="component" value="Unassembled WGS sequence"/>
</dbReference>
<keyword evidence="2" id="KW-0547">Nucleotide-binding</keyword>
<gene>
    <name evidence="2" type="primary">murE</name>
    <name evidence="6" type="ORF">JWV37_00490</name>
</gene>
<feature type="binding site" evidence="2">
    <location>
        <position position="140"/>
    </location>
    <ligand>
        <name>UDP-N-acetyl-alpha-D-muramoyl-L-alanyl-D-glutamate</name>
        <dbReference type="ChEBI" id="CHEBI:83900"/>
    </ligand>
</feature>
<dbReference type="HAMAP" id="MF_00208">
    <property type="entry name" value="MurE"/>
    <property type="match status" value="1"/>
</dbReference>
<keyword evidence="7" id="KW-1185">Reference proteome</keyword>
<evidence type="ECO:0000259" key="4">
    <source>
        <dbReference type="Pfam" id="PF02875"/>
    </source>
</evidence>
<evidence type="ECO:0000259" key="5">
    <source>
        <dbReference type="Pfam" id="PF08245"/>
    </source>
</evidence>
<reference evidence="6" key="1">
    <citation type="submission" date="2021-02" db="EMBL/GenBank/DDBJ databases">
        <title>Sulfurospirillum tamanensis sp. nov.</title>
        <authorList>
            <person name="Frolova A."/>
            <person name="Merkel A."/>
            <person name="Slobodkin A."/>
        </authorList>
    </citation>
    <scope>NUCLEOTIDE SEQUENCE</scope>
    <source>
        <strain evidence="6">T05b</strain>
    </source>
</reference>
<proteinExistence type="inferred from homology"/>
<keyword evidence="2 3" id="KW-0132">Cell division</keyword>
<dbReference type="PANTHER" id="PTHR23135">
    <property type="entry name" value="MUR LIGASE FAMILY MEMBER"/>
    <property type="match status" value="1"/>
</dbReference>
<dbReference type="GO" id="GO:0008765">
    <property type="term" value="F:UDP-N-acetylmuramoylalanyl-D-glutamate-2,6-diaminopimelate ligase activity"/>
    <property type="evidence" value="ECO:0007669"/>
    <property type="project" value="UniProtKB-EC"/>
</dbReference>
<sequence>MKIPVLHSQFRHISDSSLECDADTAFVCTAQNSTYAKDAIQRGAPAVLAPEECYGLLSISPELKVVGITGTNGKTTTAAAIYSFLLDLHVKVALQGTRGCFVNDALVEARSLTTPPILQTLWHMAQASKAGCRYFIMEVSSHAIAQKRIESLPFTLRIFTNISQDHLDFHGSMEAYIAAKSAFFACEGMKLINQDERVLRYNPKNAFTYGVESPADFSVKAYSLKQGIRAVVAWRGKTFSVESSLQGNFNLYNLLAAISAVILLESPQEEALCEAVEGFGGVSGRMEVVHDNPLVVVDFAHTPDGMEKVLDAMKHQHLVVVFGAGGNRDAIKRPLMGRIAKRYASRVFVTSDNPRFENPQEIIEQILEGTGRDVVVEVDRRKAIEQALCSLCSGEVLLILGKGDEEYQEIAGIKYPYDDRVVVREWFEGQKH</sequence>
<feature type="binding site" evidence="2">
    <location>
        <position position="328"/>
    </location>
    <ligand>
        <name>meso-2,6-diaminopimelate</name>
        <dbReference type="ChEBI" id="CHEBI:57791"/>
    </ligand>
</feature>
<dbReference type="Pfam" id="PF02875">
    <property type="entry name" value="Mur_ligase_C"/>
    <property type="match status" value="1"/>
</dbReference>
<evidence type="ECO:0000256" key="3">
    <source>
        <dbReference type="RuleBase" id="RU004135"/>
    </source>
</evidence>
<evidence type="ECO:0000313" key="7">
    <source>
        <dbReference type="Proteomes" id="UP000703590"/>
    </source>
</evidence>
<dbReference type="Pfam" id="PF08245">
    <property type="entry name" value="Mur_ligase_M"/>
    <property type="match status" value="1"/>
</dbReference>
<dbReference type="InterPro" id="IPR013221">
    <property type="entry name" value="Mur_ligase_cen"/>
</dbReference>
<comment type="subcellular location">
    <subcellularLocation>
        <location evidence="2 3">Cytoplasm</location>
    </subcellularLocation>
</comment>
<feature type="domain" description="Mur ligase C-terminal" evidence="4">
    <location>
        <begin position="284"/>
        <end position="403"/>
    </location>
</feature>
<dbReference type="RefSeq" id="WP_205457680.1">
    <property type="nucleotide sequence ID" value="NZ_JAFHKK010000001.1"/>
</dbReference>
<dbReference type="InterPro" id="IPR036615">
    <property type="entry name" value="Mur_ligase_C_dom_sf"/>
</dbReference>
<feature type="modified residue" description="N6-carboxylysine" evidence="2">
    <location>
        <position position="180"/>
    </location>
</feature>
<keyword evidence="2 3" id="KW-0133">Cell shape</keyword>
<dbReference type="InterPro" id="IPR036565">
    <property type="entry name" value="Mur-like_cat_sf"/>
</dbReference>
<dbReference type="InterPro" id="IPR005761">
    <property type="entry name" value="UDP-N-AcMur-Glu-dNH2Pim_ligase"/>
</dbReference>
<dbReference type="NCBIfam" id="TIGR01085">
    <property type="entry name" value="murE"/>
    <property type="match status" value="1"/>
</dbReference>
<feature type="domain" description="Mur ligase central" evidence="5">
    <location>
        <begin position="68"/>
        <end position="260"/>
    </location>
</feature>
<comment type="catalytic activity">
    <reaction evidence="2">
        <text>UDP-N-acetyl-alpha-D-muramoyl-L-alanyl-D-glutamate + meso-2,6-diaminopimelate + ATP = UDP-N-acetyl-alpha-D-muramoyl-L-alanyl-gamma-D-glutamyl-meso-2,6-diaminopimelate + ADP + phosphate + H(+)</text>
        <dbReference type="Rhea" id="RHEA:23676"/>
        <dbReference type="ChEBI" id="CHEBI:15378"/>
        <dbReference type="ChEBI" id="CHEBI:30616"/>
        <dbReference type="ChEBI" id="CHEBI:43474"/>
        <dbReference type="ChEBI" id="CHEBI:57791"/>
        <dbReference type="ChEBI" id="CHEBI:83900"/>
        <dbReference type="ChEBI" id="CHEBI:83905"/>
        <dbReference type="ChEBI" id="CHEBI:456216"/>
        <dbReference type="EC" id="6.3.2.13"/>
    </reaction>
</comment>
<organism evidence="6 7">
    <name type="scientific">Sulfurospirillum tamanense</name>
    <dbReference type="NCBI Taxonomy" id="2813362"/>
    <lineage>
        <taxon>Bacteria</taxon>
        <taxon>Pseudomonadati</taxon>
        <taxon>Campylobacterota</taxon>
        <taxon>Epsilonproteobacteria</taxon>
        <taxon>Campylobacterales</taxon>
        <taxon>Sulfurospirillaceae</taxon>
        <taxon>Sulfurospirillum</taxon>
    </lineage>
</organism>
<evidence type="ECO:0000256" key="2">
    <source>
        <dbReference type="HAMAP-Rule" id="MF_00208"/>
    </source>
</evidence>
<comment type="caution">
    <text evidence="6">The sequence shown here is derived from an EMBL/GenBank/DDBJ whole genome shotgun (WGS) entry which is preliminary data.</text>
</comment>
<keyword evidence="2" id="KW-0963">Cytoplasm</keyword>
<dbReference type="EMBL" id="JAFHKK010000001">
    <property type="protein sequence ID" value="MBN2963245.1"/>
    <property type="molecule type" value="Genomic_DNA"/>
</dbReference>
<dbReference type="SUPFAM" id="SSF53244">
    <property type="entry name" value="MurD-like peptide ligases, peptide-binding domain"/>
    <property type="match status" value="1"/>
</dbReference>
<keyword evidence="2 3" id="KW-0573">Peptidoglycan synthesis</keyword>
<dbReference type="EC" id="6.3.2.13" evidence="2"/>
<dbReference type="PANTHER" id="PTHR23135:SF4">
    <property type="entry name" value="UDP-N-ACETYLMURAMOYL-L-ALANYL-D-GLUTAMATE--2,6-DIAMINOPIMELATE LIGASE MURE HOMOLOG, CHLOROPLASTIC"/>
    <property type="match status" value="1"/>
</dbReference>
<comment type="function">
    <text evidence="2">Catalyzes the addition of meso-diaminopimelic acid to the nucleotide precursor UDP-N-acetylmuramoyl-L-alanyl-D-glutamate (UMAG) in the biosynthesis of bacterial cell-wall peptidoglycan.</text>
</comment>
<evidence type="ECO:0000256" key="1">
    <source>
        <dbReference type="ARBA" id="ARBA00005898"/>
    </source>
</evidence>
<comment type="PTM">
    <text evidence="2">Carboxylation is probably crucial for Mg(2+) binding and, consequently, for the gamma-phosphate positioning of ATP.</text>
</comment>
<feature type="binding site" evidence="2">
    <location>
        <position position="405"/>
    </location>
    <ligand>
        <name>meso-2,6-diaminopimelate</name>
        <dbReference type="ChEBI" id="CHEBI:57791"/>
    </ligand>
</feature>
<keyword evidence="2 3" id="KW-0131">Cell cycle</keyword>
<feature type="binding site" evidence="2">
    <location>
        <begin position="113"/>
        <end position="114"/>
    </location>
    <ligand>
        <name>UDP-N-acetyl-alpha-D-muramoyl-L-alanyl-D-glutamate</name>
        <dbReference type="ChEBI" id="CHEBI:83900"/>
    </ligand>
</feature>
<evidence type="ECO:0000313" key="6">
    <source>
        <dbReference type="EMBL" id="MBN2963245.1"/>
    </source>
</evidence>
<comment type="similarity">
    <text evidence="1 2">Belongs to the MurCDEF family. MurE subfamily.</text>
</comment>
<keyword evidence="2" id="KW-0460">Magnesium</keyword>
<feature type="binding site" evidence="2">
    <location>
        <position position="401"/>
    </location>
    <ligand>
        <name>meso-2,6-diaminopimelate</name>
        <dbReference type="ChEBI" id="CHEBI:57791"/>
    </ligand>
</feature>
<feature type="binding site" evidence="2">
    <location>
        <position position="148"/>
    </location>
    <ligand>
        <name>UDP-N-acetyl-alpha-D-muramoyl-L-alanyl-D-glutamate</name>
        <dbReference type="ChEBI" id="CHEBI:83900"/>
    </ligand>
</feature>
<keyword evidence="2 3" id="KW-0961">Cell wall biogenesis/degradation</keyword>
<keyword evidence="2" id="KW-0067">ATP-binding</keyword>
<comment type="pathway">
    <text evidence="2 3">Cell wall biogenesis; peptidoglycan biosynthesis.</text>
</comment>
<comment type="caution">
    <text evidence="2">Lacks conserved residue(s) required for the propagation of feature annotation.</text>
</comment>
<comment type="cofactor">
    <cofactor evidence="2">
        <name>Mg(2+)</name>
        <dbReference type="ChEBI" id="CHEBI:18420"/>
    </cofactor>
</comment>
<accession>A0ABS2WNV8</accession>
<dbReference type="InterPro" id="IPR004101">
    <property type="entry name" value="Mur_ligase_C"/>
</dbReference>